<keyword evidence="4" id="KW-0804">Transcription</keyword>
<accession>A0ABU7XNT9</accession>
<dbReference type="Proteomes" id="UP001337305">
    <property type="component" value="Unassembled WGS sequence"/>
</dbReference>
<evidence type="ECO:0000259" key="5">
    <source>
        <dbReference type="PROSITE" id="PS00622"/>
    </source>
</evidence>
<evidence type="ECO:0000256" key="3">
    <source>
        <dbReference type="ARBA" id="ARBA00023082"/>
    </source>
</evidence>
<reference evidence="6 7" key="1">
    <citation type="submission" date="2022-09" db="EMBL/GenBank/DDBJ databases">
        <title>Genome sequencing of Flavivirga sp. MEBiC05379.</title>
        <authorList>
            <person name="Oh H.-M."/>
            <person name="Kwon K.K."/>
            <person name="Park M.J."/>
            <person name="Yang S.-H."/>
        </authorList>
    </citation>
    <scope>NUCLEOTIDE SEQUENCE [LARGE SCALE GENOMIC DNA]</scope>
    <source>
        <strain evidence="6 7">MEBiC05379</strain>
    </source>
</reference>
<dbReference type="Gene3D" id="1.10.10.10">
    <property type="entry name" value="Winged helix-like DNA-binding domain superfamily/Winged helix DNA-binding domain"/>
    <property type="match status" value="1"/>
</dbReference>
<dbReference type="CDD" id="cd06171">
    <property type="entry name" value="Sigma70_r4"/>
    <property type="match status" value="1"/>
</dbReference>
<dbReference type="InterPro" id="IPR039425">
    <property type="entry name" value="RNA_pol_sigma-70-like"/>
</dbReference>
<dbReference type="InterPro" id="IPR013249">
    <property type="entry name" value="RNA_pol_sigma70_r4_t2"/>
</dbReference>
<dbReference type="InterPro" id="IPR013325">
    <property type="entry name" value="RNA_pol_sigma_r2"/>
</dbReference>
<dbReference type="PROSITE" id="PS00622">
    <property type="entry name" value="HTH_LUXR_1"/>
    <property type="match status" value="1"/>
</dbReference>
<dbReference type="Pfam" id="PF08281">
    <property type="entry name" value="Sigma70_r4_2"/>
    <property type="match status" value="1"/>
</dbReference>
<dbReference type="Gene3D" id="1.10.1740.10">
    <property type="match status" value="1"/>
</dbReference>
<dbReference type="InterPro" id="IPR007627">
    <property type="entry name" value="RNA_pol_sigma70_r2"/>
</dbReference>
<keyword evidence="3" id="KW-0731">Sigma factor</keyword>
<comment type="caution">
    <text evidence="6">The sequence shown here is derived from an EMBL/GenBank/DDBJ whole genome shotgun (WGS) entry which is preliminary data.</text>
</comment>
<dbReference type="InterPro" id="IPR014327">
    <property type="entry name" value="RNA_pol_sigma70_bacteroid"/>
</dbReference>
<protein>
    <submittedName>
        <fullName evidence="6">RNA polymerase sigma-70 factor</fullName>
    </submittedName>
</protein>
<proteinExistence type="inferred from homology"/>
<dbReference type="EMBL" id="JAODOP010000004">
    <property type="protein sequence ID" value="MEF3832382.1"/>
    <property type="molecule type" value="Genomic_DNA"/>
</dbReference>
<dbReference type="Pfam" id="PF04542">
    <property type="entry name" value="Sigma70_r2"/>
    <property type="match status" value="1"/>
</dbReference>
<dbReference type="NCBIfam" id="TIGR02985">
    <property type="entry name" value="Sig70_bacteroi1"/>
    <property type="match status" value="1"/>
</dbReference>
<evidence type="ECO:0000256" key="1">
    <source>
        <dbReference type="ARBA" id="ARBA00010641"/>
    </source>
</evidence>
<gene>
    <name evidence="6" type="ORF">N1F79_04520</name>
</gene>
<evidence type="ECO:0000256" key="4">
    <source>
        <dbReference type="ARBA" id="ARBA00023163"/>
    </source>
</evidence>
<feature type="domain" description="HTH luxR-type" evidence="5">
    <location>
        <begin position="146"/>
        <end position="173"/>
    </location>
</feature>
<organism evidence="6 7">
    <name type="scientific">Flavivirga spongiicola</name>
    <dbReference type="NCBI Taxonomy" id="421621"/>
    <lineage>
        <taxon>Bacteria</taxon>
        <taxon>Pseudomonadati</taxon>
        <taxon>Bacteroidota</taxon>
        <taxon>Flavobacteriia</taxon>
        <taxon>Flavobacteriales</taxon>
        <taxon>Flavobacteriaceae</taxon>
        <taxon>Flavivirga</taxon>
    </lineage>
</organism>
<dbReference type="InterPro" id="IPR014284">
    <property type="entry name" value="RNA_pol_sigma-70_dom"/>
</dbReference>
<dbReference type="InterPro" id="IPR013324">
    <property type="entry name" value="RNA_pol_sigma_r3/r4-like"/>
</dbReference>
<dbReference type="SUPFAM" id="SSF88659">
    <property type="entry name" value="Sigma3 and sigma4 domains of RNA polymerase sigma factors"/>
    <property type="match status" value="1"/>
</dbReference>
<dbReference type="InterPro" id="IPR000792">
    <property type="entry name" value="Tscrpt_reg_LuxR_C"/>
</dbReference>
<name>A0ABU7XNT9_9FLAO</name>
<dbReference type="RefSeq" id="WP_303304763.1">
    <property type="nucleotide sequence ID" value="NZ_JAODOP010000004.1"/>
</dbReference>
<dbReference type="InterPro" id="IPR036388">
    <property type="entry name" value="WH-like_DNA-bd_sf"/>
</dbReference>
<keyword evidence="2" id="KW-0805">Transcription regulation</keyword>
<dbReference type="PANTHER" id="PTHR43133:SF46">
    <property type="entry name" value="RNA POLYMERASE SIGMA-70 FACTOR ECF SUBFAMILY"/>
    <property type="match status" value="1"/>
</dbReference>
<keyword evidence="7" id="KW-1185">Reference proteome</keyword>
<sequence>MSMLFKNDKTLIKELKSGNKAAFTFLFKTYYKPLCIYCASLSKSKVFSEDIVQNTFVKIWKKREKLKIHTSIKSYLYKAVYYGFINEYVKIEKKNNVLDTIYLDTLNKSIEQDNSIIKENLIRLDKAIENLPKKCREVFILNKKEGYSYEEIADILSISKNTVENHISNALSKIRAEIFSINDKTS</sequence>
<dbReference type="NCBIfam" id="TIGR02937">
    <property type="entry name" value="sigma70-ECF"/>
    <property type="match status" value="1"/>
</dbReference>
<evidence type="ECO:0000313" key="7">
    <source>
        <dbReference type="Proteomes" id="UP001337305"/>
    </source>
</evidence>
<comment type="similarity">
    <text evidence="1">Belongs to the sigma-70 factor family. ECF subfamily.</text>
</comment>
<evidence type="ECO:0000256" key="2">
    <source>
        <dbReference type="ARBA" id="ARBA00023015"/>
    </source>
</evidence>
<dbReference type="SUPFAM" id="SSF88946">
    <property type="entry name" value="Sigma2 domain of RNA polymerase sigma factors"/>
    <property type="match status" value="1"/>
</dbReference>
<evidence type="ECO:0000313" key="6">
    <source>
        <dbReference type="EMBL" id="MEF3832382.1"/>
    </source>
</evidence>
<dbReference type="PANTHER" id="PTHR43133">
    <property type="entry name" value="RNA POLYMERASE ECF-TYPE SIGMA FACTO"/>
    <property type="match status" value="1"/>
</dbReference>